<dbReference type="Proteomes" id="UP000050525">
    <property type="component" value="Unassembled WGS sequence"/>
</dbReference>
<comment type="caution">
    <text evidence="1">The sequence shown here is derived from an EMBL/GenBank/DDBJ whole genome shotgun (WGS) entry which is preliminary data.</text>
</comment>
<proteinExistence type="predicted"/>
<protein>
    <submittedName>
        <fullName evidence="1">Uncharacterized protein</fullName>
    </submittedName>
</protein>
<sequence>MLHSQQPLQLQFCSNVNLAEVESTIAKFFCDLFKKILIQQQANETETWKRTLLLRLEVIFRSQFGQKSPLVLSASFTVVSTGVLKDGIPGSLILKFNPLHVIHLWGPLYRL</sequence>
<dbReference type="AlphaFoldDB" id="A0A151PDU5"/>
<name>A0A151PDU5_ALLMI</name>
<accession>A0A151PDU5</accession>
<reference evidence="1 2" key="1">
    <citation type="journal article" date="2012" name="Genome Biol.">
        <title>Sequencing three crocodilian genomes to illuminate the evolution of archosaurs and amniotes.</title>
        <authorList>
            <person name="St John J.A."/>
            <person name="Braun E.L."/>
            <person name="Isberg S.R."/>
            <person name="Miles L.G."/>
            <person name="Chong A.Y."/>
            <person name="Gongora J."/>
            <person name="Dalzell P."/>
            <person name="Moran C."/>
            <person name="Bed'hom B."/>
            <person name="Abzhanov A."/>
            <person name="Burgess S.C."/>
            <person name="Cooksey A.M."/>
            <person name="Castoe T.A."/>
            <person name="Crawford N.G."/>
            <person name="Densmore L.D."/>
            <person name="Drew J.C."/>
            <person name="Edwards S.V."/>
            <person name="Faircloth B.C."/>
            <person name="Fujita M.K."/>
            <person name="Greenwold M.J."/>
            <person name="Hoffmann F.G."/>
            <person name="Howard J.M."/>
            <person name="Iguchi T."/>
            <person name="Janes D.E."/>
            <person name="Khan S.Y."/>
            <person name="Kohno S."/>
            <person name="de Koning A.J."/>
            <person name="Lance S.L."/>
            <person name="McCarthy F.M."/>
            <person name="McCormack J.E."/>
            <person name="Merchant M.E."/>
            <person name="Peterson D.G."/>
            <person name="Pollock D.D."/>
            <person name="Pourmand N."/>
            <person name="Raney B.J."/>
            <person name="Roessler K.A."/>
            <person name="Sanford J.R."/>
            <person name="Sawyer R.H."/>
            <person name="Schmidt C.J."/>
            <person name="Triplett E.W."/>
            <person name="Tuberville T.D."/>
            <person name="Venegas-Anaya M."/>
            <person name="Howard J.T."/>
            <person name="Jarvis E.D."/>
            <person name="Guillette L.J.Jr."/>
            <person name="Glenn T.C."/>
            <person name="Green R.E."/>
            <person name="Ray D.A."/>
        </authorList>
    </citation>
    <scope>NUCLEOTIDE SEQUENCE [LARGE SCALE GENOMIC DNA]</scope>
    <source>
        <strain evidence="1">KSC_2009_1</strain>
    </source>
</reference>
<gene>
    <name evidence="1" type="ORF">Y1Q_0019983</name>
</gene>
<evidence type="ECO:0000313" key="1">
    <source>
        <dbReference type="EMBL" id="KYO47276.1"/>
    </source>
</evidence>
<keyword evidence="2" id="KW-1185">Reference proteome</keyword>
<organism evidence="1 2">
    <name type="scientific">Alligator mississippiensis</name>
    <name type="common">American alligator</name>
    <dbReference type="NCBI Taxonomy" id="8496"/>
    <lineage>
        <taxon>Eukaryota</taxon>
        <taxon>Metazoa</taxon>
        <taxon>Chordata</taxon>
        <taxon>Craniata</taxon>
        <taxon>Vertebrata</taxon>
        <taxon>Euteleostomi</taxon>
        <taxon>Archelosauria</taxon>
        <taxon>Archosauria</taxon>
        <taxon>Crocodylia</taxon>
        <taxon>Alligatoridae</taxon>
        <taxon>Alligatorinae</taxon>
        <taxon>Alligator</taxon>
    </lineage>
</organism>
<dbReference type="EMBL" id="AKHW03000474">
    <property type="protein sequence ID" value="KYO47276.1"/>
    <property type="molecule type" value="Genomic_DNA"/>
</dbReference>
<evidence type="ECO:0000313" key="2">
    <source>
        <dbReference type="Proteomes" id="UP000050525"/>
    </source>
</evidence>